<dbReference type="EMBL" id="KI293547">
    <property type="protein sequence ID" value="ESA05058.1"/>
    <property type="molecule type" value="Genomic_DNA"/>
</dbReference>
<name>U9TFH9_RHIID</name>
<protein>
    <submittedName>
        <fullName evidence="1">Uncharacterized protein</fullName>
    </submittedName>
</protein>
<sequence>METFERYSFAKVVTRVNIGNIHTREKLTTDSNNRNKSVDSLELLNYEENCRHQ</sequence>
<dbReference type="HOGENOM" id="CLU_3069891_0_0_1"/>
<organism evidence="1">
    <name type="scientific">Rhizophagus irregularis (strain DAOM 181602 / DAOM 197198 / MUCL 43194)</name>
    <name type="common">Arbuscular mycorrhizal fungus</name>
    <name type="synonym">Glomus intraradices</name>
    <dbReference type="NCBI Taxonomy" id="747089"/>
    <lineage>
        <taxon>Eukaryota</taxon>
        <taxon>Fungi</taxon>
        <taxon>Fungi incertae sedis</taxon>
        <taxon>Mucoromycota</taxon>
        <taxon>Glomeromycotina</taxon>
        <taxon>Glomeromycetes</taxon>
        <taxon>Glomerales</taxon>
        <taxon>Glomeraceae</taxon>
        <taxon>Rhizophagus</taxon>
    </lineage>
</organism>
<dbReference type="AlphaFoldDB" id="U9TFH9"/>
<accession>U9TFH9</accession>
<gene>
    <name evidence="1" type="ORF">GLOINDRAFT_36026</name>
</gene>
<proteinExistence type="predicted"/>
<evidence type="ECO:0000313" key="1">
    <source>
        <dbReference type="EMBL" id="ESA05058.1"/>
    </source>
</evidence>
<reference evidence="1" key="1">
    <citation type="submission" date="2013-07" db="EMBL/GenBank/DDBJ databases">
        <title>The genome of an arbuscular mycorrhizal fungus provides insights into the evolution of the oldest plant symbiosis.</title>
        <authorList>
            <consortium name="DOE Joint Genome Institute"/>
            <person name="Tisserant E."/>
            <person name="Malbreil M."/>
            <person name="Kuo A."/>
            <person name="Kohler A."/>
            <person name="Symeonidi A."/>
            <person name="Balestrini R."/>
            <person name="Charron P."/>
            <person name="Duensing N."/>
            <person name="Frei-dit-Frey N."/>
            <person name="Gianinazzi-Pearson V."/>
            <person name="Gilbert B."/>
            <person name="Handa Y."/>
            <person name="Hijri M."/>
            <person name="Kaul R."/>
            <person name="Kawaguchi M."/>
            <person name="Krajinski F."/>
            <person name="Lammers P."/>
            <person name="Lapierre D."/>
            <person name="Masclaux F.G."/>
            <person name="Murat C."/>
            <person name="Morin E."/>
            <person name="Ndikumana S."/>
            <person name="Pagni M."/>
            <person name="Petitpierre D."/>
            <person name="Requena N."/>
            <person name="Rosikiewicz P."/>
            <person name="Riley R."/>
            <person name="Saito K."/>
            <person name="San Clemente H."/>
            <person name="Shapiro H."/>
            <person name="van Tuinen D."/>
            <person name="Becard G."/>
            <person name="Bonfante P."/>
            <person name="Paszkowski U."/>
            <person name="Shachar-Hill Y."/>
            <person name="Young J.P."/>
            <person name="Sanders I.R."/>
            <person name="Henrissat B."/>
            <person name="Rensing S.A."/>
            <person name="Grigoriev I.V."/>
            <person name="Corradi N."/>
            <person name="Roux C."/>
            <person name="Martin F."/>
        </authorList>
    </citation>
    <scope>NUCLEOTIDE SEQUENCE</scope>
    <source>
        <strain evidence="1">DAOM 197198</strain>
    </source>
</reference>